<reference evidence="1 2" key="1">
    <citation type="journal article" date="2024" name="BMC Genomics">
        <title>Genome assembly of redclaw crayfish (Cherax quadricarinatus) provides insights into its immune adaptation and hypoxia tolerance.</title>
        <authorList>
            <person name="Liu Z."/>
            <person name="Zheng J."/>
            <person name="Li H."/>
            <person name="Fang K."/>
            <person name="Wang S."/>
            <person name="He J."/>
            <person name="Zhou D."/>
            <person name="Weng S."/>
            <person name="Chi M."/>
            <person name="Gu Z."/>
            <person name="He J."/>
            <person name="Li F."/>
            <person name="Wang M."/>
        </authorList>
    </citation>
    <scope>NUCLEOTIDE SEQUENCE [LARGE SCALE GENOMIC DNA]</scope>
    <source>
        <strain evidence="1">ZL_2023a</strain>
    </source>
</reference>
<protein>
    <submittedName>
        <fullName evidence="1">Uncharacterized protein</fullName>
    </submittedName>
</protein>
<accession>A0AAW0WZ72</accession>
<evidence type="ECO:0000313" key="2">
    <source>
        <dbReference type="Proteomes" id="UP001445076"/>
    </source>
</evidence>
<dbReference type="PANTHER" id="PTHR12837">
    <property type="entry name" value="POLY ADP-RIBOSE GLYCOHYDROLASE"/>
    <property type="match status" value="1"/>
</dbReference>
<dbReference type="GO" id="GO:0009225">
    <property type="term" value="P:nucleotide-sugar metabolic process"/>
    <property type="evidence" value="ECO:0007669"/>
    <property type="project" value="TreeGrafter"/>
</dbReference>
<evidence type="ECO:0000313" key="1">
    <source>
        <dbReference type="EMBL" id="KAK8733299.1"/>
    </source>
</evidence>
<comment type="caution">
    <text evidence="1">The sequence shown here is derived from an EMBL/GenBank/DDBJ whole genome shotgun (WGS) entry which is preliminary data.</text>
</comment>
<dbReference type="AlphaFoldDB" id="A0AAW0WZ72"/>
<gene>
    <name evidence="1" type="ORF">OTU49_006567</name>
</gene>
<dbReference type="GO" id="GO:1990966">
    <property type="term" value="P:ATP generation from poly-ADP-D-ribose"/>
    <property type="evidence" value="ECO:0007669"/>
    <property type="project" value="TreeGrafter"/>
</dbReference>
<dbReference type="GO" id="GO:0006282">
    <property type="term" value="P:regulation of DNA repair"/>
    <property type="evidence" value="ECO:0007669"/>
    <property type="project" value="InterPro"/>
</dbReference>
<proteinExistence type="predicted"/>
<sequence>MIQWAAASKAGAPKLIYYTYGDHNTVKMDIVCRLLGDRNWRVGDLVSTLLRYCESRLDSWRRRETELTESADSSLPESHRYRSHSLESLALFDELIGADRPFATLETEL</sequence>
<dbReference type="GO" id="GO:0005634">
    <property type="term" value="C:nucleus"/>
    <property type="evidence" value="ECO:0007669"/>
    <property type="project" value="TreeGrafter"/>
</dbReference>
<name>A0AAW0WZ72_CHEQU</name>
<dbReference type="Proteomes" id="UP001445076">
    <property type="component" value="Unassembled WGS sequence"/>
</dbReference>
<dbReference type="GO" id="GO:0005737">
    <property type="term" value="C:cytoplasm"/>
    <property type="evidence" value="ECO:0007669"/>
    <property type="project" value="TreeGrafter"/>
</dbReference>
<dbReference type="PANTHER" id="PTHR12837:SF14">
    <property type="entry name" value="POLY(ADP-RIBOSE) GLYCOHYDROLASE"/>
    <property type="match status" value="1"/>
</dbReference>
<dbReference type="GO" id="GO:0005975">
    <property type="term" value="P:carbohydrate metabolic process"/>
    <property type="evidence" value="ECO:0007669"/>
    <property type="project" value="InterPro"/>
</dbReference>
<dbReference type="InterPro" id="IPR007724">
    <property type="entry name" value="Poly_GlycHdrlase"/>
</dbReference>
<organism evidence="1 2">
    <name type="scientific">Cherax quadricarinatus</name>
    <name type="common">Australian red claw crayfish</name>
    <dbReference type="NCBI Taxonomy" id="27406"/>
    <lineage>
        <taxon>Eukaryota</taxon>
        <taxon>Metazoa</taxon>
        <taxon>Ecdysozoa</taxon>
        <taxon>Arthropoda</taxon>
        <taxon>Crustacea</taxon>
        <taxon>Multicrustacea</taxon>
        <taxon>Malacostraca</taxon>
        <taxon>Eumalacostraca</taxon>
        <taxon>Eucarida</taxon>
        <taxon>Decapoda</taxon>
        <taxon>Pleocyemata</taxon>
        <taxon>Astacidea</taxon>
        <taxon>Parastacoidea</taxon>
        <taxon>Parastacidae</taxon>
        <taxon>Cherax</taxon>
    </lineage>
</organism>
<dbReference type="EMBL" id="JARKIK010000054">
    <property type="protein sequence ID" value="KAK8733299.1"/>
    <property type="molecule type" value="Genomic_DNA"/>
</dbReference>
<dbReference type="GO" id="GO:0004649">
    <property type="term" value="F:poly(ADP-ribose) glycohydrolase activity"/>
    <property type="evidence" value="ECO:0007669"/>
    <property type="project" value="InterPro"/>
</dbReference>
<keyword evidence="2" id="KW-1185">Reference proteome</keyword>